<dbReference type="Gene3D" id="3.50.50.60">
    <property type="entry name" value="FAD/NAD(P)-binding domain"/>
    <property type="match status" value="1"/>
</dbReference>
<protein>
    <submittedName>
        <fullName evidence="5">2-polyprenyl-6-methoxyphenol hydroxylase-like FAD-dependent oxidoreductase</fullName>
    </submittedName>
</protein>
<dbReference type="PANTHER" id="PTHR43004:SF19">
    <property type="entry name" value="BINDING MONOOXYGENASE, PUTATIVE (JCVI)-RELATED"/>
    <property type="match status" value="1"/>
</dbReference>
<dbReference type="Pfam" id="PF21274">
    <property type="entry name" value="Rng_hyd_C"/>
    <property type="match status" value="1"/>
</dbReference>
<dbReference type="Pfam" id="PF01494">
    <property type="entry name" value="FAD_binding_3"/>
    <property type="match status" value="1"/>
</dbReference>
<feature type="domain" description="FAD-binding" evidence="4">
    <location>
        <begin position="2"/>
        <end position="341"/>
    </location>
</feature>
<sequence length="506" mass="55270">MDYEVIIVGGGPVGMWLAAELALAKVSVCVIERLEEPVSQSRALTLHPRTLEMFDIRGLKERFMEHGRPISTGHFAMLDTRLDFSMLDSSSNYTLFIPQVMTEQVIEEHAKAMGVVIRRGEEVVSVREQDQGVEVVSVHVSGPQANVSAMTAAYVVGADGAGSIVRKQAGIAFPGTDTTLTAVLGDVELTVPPENGVRSEYTERGGAMIVPVSPDVYRIVLTTPHLMRVSKDVPVTLEEIQTELRNVLGTDLGVSNPRWLSRFGNATRQAETYRKGRTLLAGDAAHIHFPAGGQGMNVGLQEAANLGWKLAGVIRGWAPDTLLDSYHDERYPVNTQLLRNTEIQTHLLGFTSAVLAHRQLQEEWFRHPEINSSMAEQVSALDVCYPAGEEVPQHPLNGQRFADFPLLMNDGTKSYAYDLLHEGCFVLLHLAQDAKVAGELCNTPLAHLSYVEAVAEELPVGWSDVHTVLIRPDGYIAWAISVEATNVLSAIGKGIARWCGGEPVLL</sequence>
<dbReference type="Proteomes" id="UP001242811">
    <property type="component" value="Unassembled WGS sequence"/>
</dbReference>
<dbReference type="NCBIfam" id="NF006092">
    <property type="entry name" value="PRK08244.1"/>
    <property type="match status" value="1"/>
</dbReference>
<dbReference type="Gene3D" id="3.40.30.120">
    <property type="match status" value="1"/>
</dbReference>
<proteinExistence type="predicted"/>
<accession>A0ABU0KWK3</accession>
<evidence type="ECO:0000256" key="2">
    <source>
        <dbReference type="ARBA" id="ARBA00022630"/>
    </source>
</evidence>
<evidence type="ECO:0000313" key="6">
    <source>
        <dbReference type="Proteomes" id="UP001242811"/>
    </source>
</evidence>
<dbReference type="PANTHER" id="PTHR43004">
    <property type="entry name" value="TRK SYSTEM POTASSIUM UPTAKE PROTEIN"/>
    <property type="match status" value="1"/>
</dbReference>
<keyword evidence="2" id="KW-0285">Flavoprotein</keyword>
<dbReference type="RefSeq" id="WP_152380146.1">
    <property type="nucleotide sequence ID" value="NZ_CP045298.1"/>
</dbReference>
<gene>
    <name evidence="5" type="ORF">QOZ95_001932</name>
</gene>
<dbReference type="InterPro" id="IPR050641">
    <property type="entry name" value="RIFMO-like"/>
</dbReference>
<dbReference type="InterPro" id="IPR002938">
    <property type="entry name" value="FAD-bd"/>
</dbReference>
<keyword evidence="3" id="KW-0274">FAD</keyword>
<dbReference type="PRINTS" id="PR00420">
    <property type="entry name" value="RNGMNOXGNASE"/>
</dbReference>
<reference evidence="5 6" key="1">
    <citation type="submission" date="2023-07" db="EMBL/GenBank/DDBJ databases">
        <title>Genomic Encyclopedia of Type Strains, Phase IV (KMG-IV): sequencing the most valuable type-strain genomes for metagenomic binning, comparative biology and taxonomic classification.</title>
        <authorList>
            <person name="Goeker M."/>
        </authorList>
    </citation>
    <scope>NUCLEOTIDE SEQUENCE [LARGE SCALE GENOMIC DNA]</scope>
    <source>
        <strain evidence="5 6">DSM 14914</strain>
    </source>
</reference>
<keyword evidence="6" id="KW-1185">Reference proteome</keyword>
<evidence type="ECO:0000259" key="4">
    <source>
        <dbReference type="Pfam" id="PF01494"/>
    </source>
</evidence>
<evidence type="ECO:0000256" key="3">
    <source>
        <dbReference type="ARBA" id="ARBA00022827"/>
    </source>
</evidence>
<dbReference type="EMBL" id="JAUSWA010000009">
    <property type="protein sequence ID" value="MDQ0493770.1"/>
    <property type="molecule type" value="Genomic_DNA"/>
</dbReference>
<dbReference type="Gene3D" id="3.30.70.2450">
    <property type="match status" value="1"/>
</dbReference>
<dbReference type="SUPFAM" id="SSF51905">
    <property type="entry name" value="FAD/NAD(P)-binding domain"/>
    <property type="match status" value="1"/>
</dbReference>
<comment type="cofactor">
    <cofactor evidence="1">
        <name>FAD</name>
        <dbReference type="ChEBI" id="CHEBI:57692"/>
    </cofactor>
</comment>
<evidence type="ECO:0000313" key="5">
    <source>
        <dbReference type="EMBL" id="MDQ0493770.1"/>
    </source>
</evidence>
<name>A0ABU0KWK3_9BACL</name>
<evidence type="ECO:0000256" key="1">
    <source>
        <dbReference type="ARBA" id="ARBA00001974"/>
    </source>
</evidence>
<organism evidence="5 6">
    <name type="scientific">Paenibacillus brasilensis</name>
    <dbReference type="NCBI Taxonomy" id="128574"/>
    <lineage>
        <taxon>Bacteria</taxon>
        <taxon>Bacillati</taxon>
        <taxon>Bacillota</taxon>
        <taxon>Bacilli</taxon>
        <taxon>Bacillales</taxon>
        <taxon>Paenibacillaceae</taxon>
        <taxon>Paenibacillus</taxon>
    </lineage>
</organism>
<comment type="caution">
    <text evidence="5">The sequence shown here is derived from an EMBL/GenBank/DDBJ whole genome shotgun (WGS) entry which is preliminary data.</text>
</comment>
<dbReference type="InterPro" id="IPR036188">
    <property type="entry name" value="FAD/NAD-bd_sf"/>
</dbReference>